<accession>A0ABT1X2R3</accession>
<gene>
    <name evidence="2" type="ORF">NRP21_05345</name>
</gene>
<reference evidence="2 3" key="1">
    <citation type="submission" date="2022-06" db="EMBL/GenBank/DDBJ databases">
        <title>Roseomonas CN29.</title>
        <authorList>
            <person name="Cheng Y."/>
            <person name="He X."/>
        </authorList>
    </citation>
    <scope>NUCLEOTIDE SEQUENCE [LARGE SCALE GENOMIC DNA]</scope>
    <source>
        <strain evidence="2 3">CN29</strain>
    </source>
</reference>
<evidence type="ECO:0000313" key="2">
    <source>
        <dbReference type="EMBL" id="MCR0981467.1"/>
    </source>
</evidence>
<evidence type="ECO:0000313" key="3">
    <source>
        <dbReference type="Proteomes" id="UP001524642"/>
    </source>
</evidence>
<dbReference type="EMBL" id="JANJOU010000003">
    <property type="protein sequence ID" value="MCR0981467.1"/>
    <property type="molecule type" value="Genomic_DNA"/>
</dbReference>
<feature type="compositionally biased region" description="Basic and acidic residues" evidence="1">
    <location>
        <begin position="10"/>
        <end position="53"/>
    </location>
</feature>
<dbReference type="Proteomes" id="UP001524642">
    <property type="component" value="Unassembled WGS sequence"/>
</dbReference>
<keyword evidence="3" id="KW-1185">Reference proteome</keyword>
<evidence type="ECO:0008006" key="4">
    <source>
        <dbReference type="Google" id="ProtNLM"/>
    </source>
</evidence>
<sequence length="53" mass="6244">MKKPNYNQDRMQRERNKAAKAQAKEQKKLDQKEAKLSLRPESESVERENGGRD</sequence>
<proteinExistence type="predicted"/>
<protein>
    <recommendedName>
        <fullName evidence="4">DUF4169 family protein</fullName>
    </recommendedName>
</protein>
<evidence type="ECO:0000256" key="1">
    <source>
        <dbReference type="SAM" id="MobiDB-lite"/>
    </source>
</evidence>
<comment type="caution">
    <text evidence="2">The sequence shown here is derived from an EMBL/GenBank/DDBJ whole genome shotgun (WGS) entry which is preliminary data.</text>
</comment>
<feature type="region of interest" description="Disordered" evidence="1">
    <location>
        <begin position="1"/>
        <end position="53"/>
    </location>
</feature>
<name>A0ABT1X2R3_9PROT</name>
<dbReference type="RefSeq" id="WP_257715143.1">
    <property type="nucleotide sequence ID" value="NZ_JANJOU010000003.1"/>
</dbReference>
<organism evidence="2 3">
    <name type="scientific">Roseomonas populi</name>
    <dbReference type="NCBI Taxonomy" id="3121582"/>
    <lineage>
        <taxon>Bacteria</taxon>
        <taxon>Pseudomonadati</taxon>
        <taxon>Pseudomonadota</taxon>
        <taxon>Alphaproteobacteria</taxon>
        <taxon>Acetobacterales</taxon>
        <taxon>Roseomonadaceae</taxon>
        <taxon>Roseomonas</taxon>
    </lineage>
</organism>